<keyword evidence="3" id="KW-1185">Reference proteome</keyword>
<protein>
    <submittedName>
        <fullName evidence="2">Uncharacterized protein</fullName>
    </submittedName>
</protein>
<feature type="region of interest" description="Disordered" evidence="1">
    <location>
        <begin position="1"/>
        <end position="29"/>
    </location>
</feature>
<sequence>MNPQIVPTPVSATKNSPRYSGQRRRANQPAFAPTAQKILEDAMRMPYPTRIQPTPPGWPHRKDPFTLNKEEAKHLADDHTPNGHCLWLNNIDDNMHRRVMEKNESRPKRGPQTMLETPNGQTPMGRVEDGNIEAQIQRVCRLDRALRSLTKQSQSQKEYSEQVQMMKTDISHDCALPAKPIIEETTNDLNTLVEATRLRAADLARGLVKASGMESYRANTPVKAKTKDTSPAAQETVLSREIYENSEHGKNRFKLSLIPPPLTRHDPPLRDFAREKRWAELEDDQIADLKRSDRGKFVEDSTQREKRVEVDDEFVTKMRDAKVGMRKEIDDHL</sequence>
<evidence type="ECO:0000313" key="2">
    <source>
        <dbReference type="EMBL" id="KIW04291.1"/>
    </source>
</evidence>
<evidence type="ECO:0000256" key="1">
    <source>
        <dbReference type="SAM" id="MobiDB-lite"/>
    </source>
</evidence>
<dbReference type="RefSeq" id="XP_016214160.1">
    <property type="nucleotide sequence ID" value="XM_016357958.1"/>
</dbReference>
<dbReference type="HOGENOM" id="CLU_834716_0_0_1"/>
<evidence type="ECO:0000313" key="3">
    <source>
        <dbReference type="Proteomes" id="UP000053259"/>
    </source>
</evidence>
<feature type="compositionally biased region" description="Polar residues" evidence="1">
    <location>
        <begin position="1"/>
        <end position="19"/>
    </location>
</feature>
<dbReference type="InParanoid" id="A0A0D1XNY7"/>
<reference evidence="2 3" key="1">
    <citation type="submission" date="2015-01" db="EMBL/GenBank/DDBJ databases">
        <title>The Genome Sequence of Ochroconis gallopava CBS43764.</title>
        <authorList>
            <consortium name="The Broad Institute Genomics Platform"/>
            <person name="Cuomo C."/>
            <person name="de Hoog S."/>
            <person name="Gorbushina A."/>
            <person name="Stielow B."/>
            <person name="Teixiera M."/>
            <person name="Abouelleil A."/>
            <person name="Chapman S.B."/>
            <person name="Priest M."/>
            <person name="Young S.K."/>
            <person name="Wortman J."/>
            <person name="Nusbaum C."/>
            <person name="Birren B."/>
        </authorList>
    </citation>
    <scope>NUCLEOTIDE SEQUENCE [LARGE SCALE GENOMIC DNA]</scope>
    <source>
        <strain evidence="2 3">CBS 43764</strain>
    </source>
</reference>
<proteinExistence type="predicted"/>
<dbReference type="AlphaFoldDB" id="A0A0D1XNY7"/>
<dbReference type="Proteomes" id="UP000053259">
    <property type="component" value="Unassembled WGS sequence"/>
</dbReference>
<accession>A0A0D1XNY7</accession>
<dbReference type="VEuPathDB" id="FungiDB:PV09_04587"/>
<gene>
    <name evidence="2" type="ORF">PV09_04587</name>
</gene>
<feature type="region of interest" description="Disordered" evidence="1">
    <location>
        <begin position="102"/>
        <end position="127"/>
    </location>
</feature>
<name>A0A0D1XNY7_9PEZI</name>
<organism evidence="2 3">
    <name type="scientific">Verruconis gallopava</name>
    <dbReference type="NCBI Taxonomy" id="253628"/>
    <lineage>
        <taxon>Eukaryota</taxon>
        <taxon>Fungi</taxon>
        <taxon>Dikarya</taxon>
        <taxon>Ascomycota</taxon>
        <taxon>Pezizomycotina</taxon>
        <taxon>Dothideomycetes</taxon>
        <taxon>Pleosporomycetidae</taxon>
        <taxon>Venturiales</taxon>
        <taxon>Sympoventuriaceae</taxon>
        <taxon>Verruconis</taxon>
    </lineage>
</organism>
<dbReference type="EMBL" id="KN847541">
    <property type="protein sequence ID" value="KIW04291.1"/>
    <property type="molecule type" value="Genomic_DNA"/>
</dbReference>
<dbReference type="GeneID" id="27312560"/>